<dbReference type="PRINTS" id="PR00069">
    <property type="entry name" value="ALDKETRDTASE"/>
</dbReference>
<dbReference type="EMBL" id="JAHGAW010000005">
    <property type="protein sequence ID" value="MBT2186987.1"/>
    <property type="molecule type" value="Genomic_DNA"/>
</dbReference>
<accession>A0A9X1IQY1</accession>
<dbReference type="Proteomes" id="UP001138757">
    <property type="component" value="Unassembled WGS sequence"/>
</dbReference>
<evidence type="ECO:0000313" key="3">
    <source>
        <dbReference type="EMBL" id="MBT2186987.1"/>
    </source>
</evidence>
<reference evidence="3" key="1">
    <citation type="submission" date="2021-05" db="EMBL/GenBank/DDBJ databases">
        <title>Genome of Sphingobium sp. strain.</title>
        <authorList>
            <person name="Fan R."/>
        </authorList>
    </citation>
    <scope>NUCLEOTIDE SEQUENCE</scope>
    <source>
        <strain evidence="3">H33</strain>
    </source>
</reference>
<comment type="caution">
    <text evidence="3">The sequence shown here is derived from an EMBL/GenBank/DDBJ whole genome shotgun (WGS) entry which is preliminary data.</text>
</comment>
<dbReference type="InterPro" id="IPR036812">
    <property type="entry name" value="NAD(P)_OxRdtase_dom_sf"/>
</dbReference>
<evidence type="ECO:0000256" key="1">
    <source>
        <dbReference type="ARBA" id="ARBA00023002"/>
    </source>
</evidence>
<feature type="domain" description="NADP-dependent oxidoreductase" evidence="2">
    <location>
        <begin position="21"/>
        <end position="310"/>
    </location>
</feature>
<dbReference type="GO" id="GO:0016491">
    <property type="term" value="F:oxidoreductase activity"/>
    <property type="evidence" value="ECO:0007669"/>
    <property type="project" value="UniProtKB-KW"/>
</dbReference>
<evidence type="ECO:0000259" key="2">
    <source>
        <dbReference type="Pfam" id="PF00248"/>
    </source>
</evidence>
<dbReference type="RefSeq" id="WP_214622743.1">
    <property type="nucleotide sequence ID" value="NZ_JAHGAW010000005.1"/>
</dbReference>
<keyword evidence="4" id="KW-1185">Reference proteome</keyword>
<evidence type="ECO:0000313" key="4">
    <source>
        <dbReference type="Proteomes" id="UP001138757"/>
    </source>
</evidence>
<sequence>MTLPATPLPTRPIGQSAISAISFGCMNLSHAYDVPPSEEDGARVLNRALDLGVTHLDSAALYGGGGSERLLNKAVSHRRKDYYLASKCVLDQIDGNRVLDGRPETIAGSLERSLQRLGTDYIDLYYLHRLDKNVPIEESMGAMVRAKEAGKIGAIGLSEMSAETLRRAHAVHPITAMQSEYSPWVRNPEVAVLDACAQLGVAFVAFSPLARGFLAGSITSNDFVAGDIRIPMPRFQEPNFSVNLKLAARFNALAADLDISPAQLSLAWVLARGPHIIAIPGTRTIPHLEDNLGAASVTLSPETIAAIDAIFAPGAVAGPRYNAAVQAQIDTELLPEEMAQA</sequence>
<dbReference type="PANTHER" id="PTHR43625">
    <property type="entry name" value="AFLATOXIN B1 ALDEHYDE REDUCTASE"/>
    <property type="match status" value="1"/>
</dbReference>
<dbReference type="InterPro" id="IPR020471">
    <property type="entry name" value="AKR"/>
</dbReference>
<dbReference type="Pfam" id="PF00248">
    <property type="entry name" value="Aldo_ket_red"/>
    <property type="match status" value="1"/>
</dbReference>
<dbReference type="InterPro" id="IPR050791">
    <property type="entry name" value="Aldo-Keto_reductase"/>
</dbReference>
<dbReference type="InterPro" id="IPR023210">
    <property type="entry name" value="NADP_OxRdtase_dom"/>
</dbReference>
<dbReference type="GO" id="GO:0005737">
    <property type="term" value="C:cytoplasm"/>
    <property type="evidence" value="ECO:0007669"/>
    <property type="project" value="TreeGrafter"/>
</dbReference>
<keyword evidence="1" id="KW-0560">Oxidoreductase</keyword>
<dbReference type="Gene3D" id="3.20.20.100">
    <property type="entry name" value="NADP-dependent oxidoreductase domain"/>
    <property type="match status" value="1"/>
</dbReference>
<gene>
    <name evidence="3" type="ORF">KK488_08520</name>
</gene>
<name>A0A9X1IQY1_9SPHN</name>
<dbReference type="PANTHER" id="PTHR43625:SF40">
    <property type="entry name" value="ALDO-KETO REDUCTASE YAKC [NADP(+)]"/>
    <property type="match status" value="1"/>
</dbReference>
<protein>
    <submittedName>
        <fullName evidence="3">Aldo/keto reductase</fullName>
    </submittedName>
</protein>
<organism evidence="3 4">
    <name type="scientific">Sphingobium nicotianae</name>
    <dbReference type="NCBI Taxonomy" id="2782607"/>
    <lineage>
        <taxon>Bacteria</taxon>
        <taxon>Pseudomonadati</taxon>
        <taxon>Pseudomonadota</taxon>
        <taxon>Alphaproteobacteria</taxon>
        <taxon>Sphingomonadales</taxon>
        <taxon>Sphingomonadaceae</taxon>
        <taxon>Sphingobium</taxon>
    </lineage>
</organism>
<dbReference type="SUPFAM" id="SSF51430">
    <property type="entry name" value="NAD(P)-linked oxidoreductase"/>
    <property type="match status" value="1"/>
</dbReference>
<dbReference type="AlphaFoldDB" id="A0A9X1IQY1"/>
<proteinExistence type="predicted"/>